<dbReference type="KEGG" id="hbq:QI031_23855"/>
<accession>A0AAJ6NQP4</accession>
<evidence type="ECO:0000313" key="3">
    <source>
        <dbReference type="Proteomes" id="UP001223520"/>
    </source>
</evidence>
<dbReference type="RefSeq" id="WP_281482084.1">
    <property type="nucleotide sequence ID" value="NZ_CP124543.1"/>
</dbReference>
<evidence type="ECO:0000256" key="1">
    <source>
        <dbReference type="SAM" id="MobiDB-lite"/>
    </source>
</evidence>
<gene>
    <name evidence="2" type="ORF">QI031_23855</name>
</gene>
<evidence type="ECO:0000313" key="2">
    <source>
        <dbReference type="EMBL" id="WGV24771.1"/>
    </source>
</evidence>
<keyword evidence="3" id="KW-1185">Reference proteome</keyword>
<feature type="region of interest" description="Disordered" evidence="1">
    <location>
        <begin position="112"/>
        <end position="133"/>
    </location>
</feature>
<organism evidence="2 3">
    <name type="scientific">Halotia branconii CENA392</name>
    <dbReference type="NCBI Taxonomy" id="1539056"/>
    <lineage>
        <taxon>Bacteria</taxon>
        <taxon>Bacillati</taxon>
        <taxon>Cyanobacteriota</taxon>
        <taxon>Cyanophyceae</taxon>
        <taxon>Nostocales</taxon>
        <taxon>Nodulariaceae</taxon>
        <taxon>Halotia</taxon>
    </lineage>
</organism>
<protein>
    <submittedName>
        <fullName evidence="2">Uncharacterized protein</fullName>
    </submittedName>
</protein>
<proteinExistence type="predicted"/>
<dbReference type="Proteomes" id="UP001223520">
    <property type="component" value="Chromosome"/>
</dbReference>
<sequence length="231" mass="27441">MPQNTNKINLPWTEEHEAFCYKHHICPAAKSLWQWLMRQGEISAEVEPDLSEFNATVAKSRGKGYSHNYLKQIFNQLVEHRVIQIVKQYSWKIYKLLVRPLEWLKPPRKKREKNLQNHNFSDTLDPSKDNSVVPGNIQQQHPDHDINKQLLEEKGIYFNENITEVLDRPVNEIRLSVLVFDLRGGFDKIPNPEGFIRQCLREEWWLEKRNYSRILQMFGNSTEWDELFPSG</sequence>
<dbReference type="EMBL" id="CP124543">
    <property type="protein sequence ID" value="WGV24771.1"/>
    <property type="molecule type" value="Genomic_DNA"/>
</dbReference>
<dbReference type="AlphaFoldDB" id="A0AAJ6NQP4"/>
<name>A0AAJ6NQP4_9CYAN</name>
<reference evidence="2 3" key="1">
    <citation type="journal article" date="2023" name="Limnol Oceanogr Lett">
        <title>Environmental adaptations by the intertidal Antarctic cyanobacterium Halotia branconii CENA392 as revealed using long-read genome sequencing.</title>
        <authorList>
            <person name="Dextro R.B."/>
            <person name="Delbaje E."/>
            <person name="Freitas P.N.N."/>
            <person name="Geraldes V."/>
            <person name="Pinto E."/>
            <person name="Long P.F."/>
            <person name="Fiore M.F."/>
        </authorList>
    </citation>
    <scope>NUCLEOTIDE SEQUENCE [LARGE SCALE GENOMIC DNA]</scope>
    <source>
        <strain evidence="2 3">CENA392</strain>
    </source>
</reference>